<dbReference type="PANTHER" id="PTHR43483:SF3">
    <property type="entry name" value="MEMBRANE TRANSPORTER PROTEIN HI_0806-RELATED"/>
    <property type="match status" value="1"/>
</dbReference>
<reference evidence="7 8" key="1">
    <citation type="submission" date="2016-10" db="EMBL/GenBank/DDBJ databases">
        <authorList>
            <person name="de Groot N.N."/>
        </authorList>
    </citation>
    <scope>NUCLEOTIDE SEQUENCE [LARGE SCALE GENOMIC DNA]</scope>
    <source>
        <strain evidence="7 8">DSM 18438</strain>
    </source>
</reference>
<feature type="transmembrane region" description="Helical" evidence="6">
    <location>
        <begin position="146"/>
        <end position="169"/>
    </location>
</feature>
<organism evidence="7 8">
    <name type="scientific">Marinospirillum celere</name>
    <dbReference type="NCBI Taxonomy" id="1122252"/>
    <lineage>
        <taxon>Bacteria</taxon>
        <taxon>Pseudomonadati</taxon>
        <taxon>Pseudomonadota</taxon>
        <taxon>Gammaproteobacteria</taxon>
        <taxon>Oceanospirillales</taxon>
        <taxon>Oceanospirillaceae</taxon>
        <taxon>Marinospirillum</taxon>
    </lineage>
</organism>
<dbReference type="InterPro" id="IPR002781">
    <property type="entry name" value="TM_pro_TauE-like"/>
</dbReference>
<comment type="similarity">
    <text evidence="2 6">Belongs to the 4-toluene sulfonate uptake permease (TSUP) (TC 2.A.102) family.</text>
</comment>
<evidence type="ECO:0000256" key="5">
    <source>
        <dbReference type="ARBA" id="ARBA00023136"/>
    </source>
</evidence>
<evidence type="ECO:0000313" key="8">
    <source>
        <dbReference type="Proteomes" id="UP000199058"/>
    </source>
</evidence>
<comment type="subcellular location">
    <subcellularLocation>
        <location evidence="6">Cell membrane</location>
        <topology evidence="6">Multi-pass membrane protein</topology>
    </subcellularLocation>
    <subcellularLocation>
        <location evidence="1">Membrane</location>
        <topology evidence="1">Multi-pass membrane protein</topology>
    </subcellularLocation>
</comment>
<keyword evidence="8" id="KW-1185">Reference proteome</keyword>
<dbReference type="AlphaFoldDB" id="A0A1I1J0T9"/>
<feature type="transmembrane region" description="Helical" evidence="6">
    <location>
        <begin position="110"/>
        <end position="126"/>
    </location>
</feature>
<evidence type="ECO:0000256" key="3">
    <source>
        <dbReference type="ARBA" id="ARBA00022692"/>
    </source>
</evidence>
<dbReference type="OrthoDB" id="457670at2"/>
<dbReference type="Proteomes" id="UP000199058">
    <property type="component" value="Unassembled WGS sequence"/>
</dbReference>
<dbReference type="PANTHER" id="PTHR43483">
    <property type="entry name" value="MEMBRANE TRANSPORTER PROTEIN HI_0806-RELATED"/>
    <property type="match status" value="1"/>
</dbReference>
<evidence type="ECO:0000256" key="1">
    <source>
        <dbReference type="ARBA" id="ARBA00004141"/>
    </source>
</evidence>
<evidence type="ECO:0000256" key="2">
    <source>
        <dbReference type="ARBA" id="ARBA00009142"/>
    </source>
</evidence>
<keyword evidence="3 6" id="KW-0812">Transmembrane</keyword>
<keyword evidence="6" id="KW-1003">Cell membrane</keyword>
<evidence type="ECO:0000313" key="7">
    <source>
        <dbReference type="EMBL" id="SFC39533.1"/>
    </source>
</evidence>
<evidence type="ECO:0000256" key="6">
    <source>
        <dbReference type="RuleBase" id="RU363041"/>
    </source>
</evidence>
<accession>A0A1I1J0T9</accession>
<dbReference type="RefSeq" id="WP_091964259.1">
    <property type="nucleotide sequence ID" value="NZ_FOLH01000005.1"/>
</dbReference>
<feature type="transmembrane region" description="Helical" evidence="6">
    <location>
        <begin position="6"/>
        <end position="34"/>
    </location>
</feature>
<feature type="transmembrane region" description="Helical" evidence="6">
    <location>
        <begin position="181"/>
        <end position="200"/>
    </location>
</feature>
<name>A0A1I1J0T9_9GAMM</name>
<feature type="transmembrane region" description="Helical" evidence="6">
    <location>
        <begin position="46"/>
        <end position="64"/>
    </location>
</feature>
<sequence length="262" mass="26952">MLTLVIYLLLGAGAGLLAGLFGIGGGLIIVPVLVLTFTALGFPAEILVHLAVGTSLATIIPTSISSTWSHHQRGGVSWHWFKLMAPGILLGALLGAWTASLLSGLALQKIIGVFVLLVAVKMAFNLNPPAGTANLSAPGMSVAGGVIGWASAIFGIGGGTLSVPFLTWCKAAMHKAVGTSAALGLPIAIFGALGNLWTGWGHPQLPSGASGFIFWPAFIGIVLMSVPFARLGARLAHQLPEKLLKKLFALLLLVVGVRFLLA</sequence>
<evidence type="ECO:0000256" key="4">
    <source>
        <dbReference type="ARBA" id="ARBA00022989"/>
    </source>
</evidence>
<dbReference type="EMBL" id="FOLH01000005">
    <property type="protein sequence ID" value="SFC39533.1"/>
    <property type="molecule type" value="Genomic_DNA"/>
</dbReference>
<proteinExistence type="inferred from homology"/>
<keyword evidence="5 6" id="KW-0472">Membrane</keyword>
<dbReference type="Pfam" id="PF01925">
    <property type="entry name" value="TauE"/>
    <property type="match status" value="1"/>
</dbReference>
<dbReference type="GO" id="GO:0005886">
    <property type="term" value="C:plasma membrane"/>
    <property type="evidence" value="ECO:0007669"/>
    <property type="project" value="UniProtKB-SubCell"/>
</dbReference>
<gene>
    <name evidence="7" type="ORF">SAMN05660443_2502</name>
</gene>
<feature type="transmembrane region" description="Helical" evidence="6">
    <location>
        <begin position="212"/>
        <end position="231"/>
    </location>
</feature>
<protein>
    <recommendedName>
        <fullName evidence="6">Probable membrane transporter protein</fullName>
    </recommendedName>
</protein>
<keyword evidence="4 6" id="KW-1133">Transmembrane helix</keyword>
<dbReference type="STRING" id="1122252.SAMN05660443_2502"/>
<feature type="transmembrane region" description="Helical" evidence="6">
    <location>
        <begin position="243"/>
        <end position="261"/>
    </location>
</feature>
<feature type="transmembrane region" description="Helical" evidence="6">
    <location>
        <begin position="84"/>
        <end position="103"/>
    </location>
</feature>